<dbReference type="InterPro" id="IPR018714">
    <property type="entry name" value="DUF2237"/>
</dbReference>
<accession>A0A6B3N5R6</accession>
<organism evidence="1">
    <name type="scientific">Symploca sp. SIO1C4</name>
    <dbReference type="NCBI Taxonomy" id="2607765"/>
    <lineage>
        <taxon>Bacteria</taxon>
        <taxon>Bacillati</taxon>
        <taxon>Cyanobacteriota</taxon>
        <taxon>Cyanophyceae</taxon>
        <taxon>Coleofasciculales</taxon>
        <taxon>Coleofasciculaceae</taxon>
        <taxon>Symploca</taxon>
    </lineage>
</organism>
<dbReference type="PANTHER" id="PTHR37466:SF1">
    <property type="entry name" value="SLR1628 PROTEIN"/>
    <property type="match status" value="1"/>
</dbReference>
<proteinExistence type="predicted"/>
<dbReference type="Pfam" id="PF09996">
    <property type="entry name" value="DUF2237"/>
    <property type="match status" value="1"/>
</dbReference>
<dbReference type="AlphaFoldDB" id="A0A6B3N5R6"/>
<protein>
    <submittedName>
        <fullName evidence="1">DUF2237 domain-containing protein</fullName>
    </submittedName>
</protein>
<gene>
    <name evidence="1" type="ORF">F6J89_04495</name>
</gene>
<comment type="caution">
    <text evidence="1">The sequence shown here is derived from an EMBL/GenBank/DDBJ whole genome shotgun (WGS) entry which is preliminary data.</text>
</comment>
<dbReference type="EMBL" id="JAAHFQ010000056">
    <property type="protein sequence ID" value="NER26893.1"/>
    <property type="molecule type" value="Genomic_DNA"/>
</dbReference>
<reference evidence="1" key="1">
    <citation type="submission" date="2019-11" db="EMBL/GenBank/DDBJ databases">
        <title>Genomic insights into an expanded diversity of filamentous marine cyanobacteria reveals the extraordinary biosynthetic potential of Moorea and Okeania.</title>
        <authorList>
            <person name="Ferreira Leao T."/>
            <person name="Wang M."/>
            <person name="Moss N."/>
            <person name="Da Silva R."/>
            <person name="Sanders J."/>
            <person name="Nurk S."/>
            <person name="Gurevich A."/>
            <person name="Humphrey G."/>
            <person name="Reher R."/>
            <person name="Zhu Q."/>
            <person name="Belda-Ferre P."/>
            <person name="Glukhov E."/>
            <person name="Rex R."/>
            <person name="Dorrestein P.C."/>
            <person name="Knight R."/>
            <person name="Pevzner P."/>
            <person name="Gerwick W.H."/>
            <person name="Gerwick L."/>
        </authorList>
    </citation>
    <scope>NUCLEOTIDE SEQUENCE</scope>
    <source>
        <strain evidence="1">SIO1C4</strain>
    </source>
</reference>
<evidence type="ECO:0000313" key="1">
    <source>
        <dbReference type="EMBL" id="NER26893.1"/>
    </source>
</evidence>
<dbReference type="PANTHER" id="PTHR37466">
    <property type="entry name" value="SLR1628 PROTEIN"/>
    <property type="match status" value="1"/>
</dbReference>
<dbReference type="Gene3D" id="3.30.56.110">
    <property type="entry name" value="Protein of unknown function DUF2237"/>
    <property type="match status" value="1"/>
</dbReference>
<sequence>MTDARNVLGGKLEICCTSPLTGFYRDGKCNTGAGDFGVHIVCAKVTEEFLSFTKMRGNDLSTAVPMYNFPGLKPGDCWCLCASRWQEALDAGVAPPVVLSATHASALEHLSLEDLKKHAVDPNLD</sequence>
<name>A0A6B3N5R6_9CYAN</name>